<proteinExistence type="predicted"/>
<reference evidence="1" key="1">
    <citation type="submission" date="2019-07" db="EMBL/GenBank/DDBJ databases">
        <authorList>
            <person name="Dittberner H."/>
        </authorList>
    </citation>
    <scope>NUCLEOTIDE SEQUENCE [LARGE SCALE GENOMIC DNA]</scope>
</reference>
<dbReference type="Proteomes" id="UP000489600">
    <property type="component" value="Unassembled WGS sequence"/>
</dbReference>
<gene>
    <name evidence="1" type="ORF">ANE_LOCUS11506</name>
</gene>
<dbReference type="EMBL" id="CABITT030000004">
    <property type="protein sequence ID" value="VVB01062.1"/>
    <property type="molecule type" value="Genomic_DNA"/>
</dbReference>
<keyword evidence="2" id="KW-1185">Reference proteome</keyword>
<protein>
    <submittedName>
        <fullName evidence="1">Uncharacterized protein</fullName>
    </submittedName>
</protein>
<dbReference type="AlphaFoldDB" id="A0A565BHE0"/>
<name>A0A565BHE0_9BRAS</name>
<organism evidence="1 2">
    <name type="scientific">Arabis nemorensis</name>
    <dbReference type="NCBI Taxonomy" id="586526"/>
    <lineage>
        <taxon>Eukaryota</taxon>
        <taxon>Viridiplantae</taxon>
        <taxon>Streptophyta</taxon>
        <taxon>Embryophyta</taxon>
        <taxon>Tracheophyta</taxon>
        <taxon>Spermatophyta</taxon>
        <taxon>Magnoliopsida</taxon>
        <taxon>eudicotyledons</taxon>
        <taxon>Gunneridae</taxon>
        <taxon>Pentapetalae</taxon>
        <taxon>rosids</taxon>
        <taxon>malvids</taxon>
        <taxon>Brassicales</taxon>
        <taxon>Brassicaceae</taxon>
        <taxon>Arabideae</taxon>
        <taxon>Arabis</taxon>
    </lineage>
</organism>
<evidence type="ECO:0000313" key="1">
    <source>
        <dbReference type="EMBL" id="VVB01062.1"/>
    </source>
</evidence>
<comment type="caution">
    <text evidence="1">The sequence shown here is derived from an EMBL/GenBank/DDBJ whole genome shotgun (WGS) entry which is preliminary data.</text>
</comment>
<dbReference type="OrthoDB" id="1470350at2759"/>
<accession>A0A565BHE0</accession>
<evidence type="ECO:0000313" key="2">
    <source>
        <dbReference type="Proteomes" id="UP000489600"/>
    </source>
</evidence>
<sequence length="83" mass="9386">MDTLATVDPANIHHIMSSNFSNYIKRPEFQQRKGRSWTFERFMLDTTFILVTGSNARSLSIGTPKADYAKALDDVGCWRSASL</sequence>